<feature type="region of interest" description="Disordered" evidence="1">
    <location>
        <begin position="498"/>
        <end position="533"/>
    </location>
</feature>
<dbReference type="Proteomes" id="UP000324800">
    <property type="component" value="Unassembled WGS sequence"/>
</dbReference>
<dbReference type="InterPro" id="IPR011993">
    <property type="entry name" value="PH-like_dom_sf"/>
</dbReference>
<dbReference type="EMBL" id="SNRW01001969">
    <property type="protein sequence ID" value="KAA6394335.1"/>
    <property type="molecule type" value="Genomic_DNA"/>
</dbReference>
<sequence length="693" mass="79238">MKKVLSGFLQKVGLGKTVYEVTDEEQRSIKAQINQIIKTIYAEQEKAIPHYIVSRAQHLAEMNKNTPMILLRGRMLHEQPAYRGPVEKQNEENNNWNKRILQLSKAGEISYYEDEDKEKKNEATFRFSLSGYTVSEDANAAENARNRSIAKWFGITDLSVIPYVKNSTPLVFELTSDSRRIWRFKPENFIIKQEWVKNVRCAISNLEAIPRDWAYTRSFQRGAQNQIQAQHLDASKISLNQDEEEVIFAIARPWIEETIYKQKYLLLTGSFEDKVVQFNSIHTAVFKYMRDYIGEQCKGFRDRINDKKREAEEIVQKNDVKYVLDQFKSLKNLIGGQDDEIEEKKGKGKEKQKIKKKAPKDLHIKQIKQDLLKKDDMISIFYAVYQPLQDCFANISQRLEKCFNALITRYQDPKVPGIAGKLPPSSSLPKSVGPDGIVDGIIVDPNALVKPVVRICTEYTELTSLHEGCAVVCNRLIQLRDTGRSFLIQVKQTSSIKSSPQTPISATPPKLTPNQTSSKTSLHESSSQQGSPLLQGINLDDQVIVLKRKAVAMLMRGICTLGAQIRKSMNEEGSKLLSQVVATVFDRFQYDAKVLIRRITLDFLHLALDPPFIREGMDYMLKTKLAAATQQIPANLITLFKIDLIIEDVLRQIAEKRYIHQLQGKLHDLPTDPDHGPLKSFTDADEDLLWTFY</sequence>
<feature type="compositionally biased region" description="Low complexity" evidence="1">
    <location>
        <begin position="517"/>
        <end position="533"/>
    </location>
</feature>
<gene>
    <name evidence="3" type="ORF">EZS28_010138</name>
</gene>
<feature type="domain" description="PH" evidence="2">
    <location>
        <begin position="79"/>
        <end position="204"/>
    </location>
</feature>
<accession>A0A5J4WJ69</accession>
<evidence type="ECO:0000259" key="2">
    <source>
        <dbReference type="PROSITE" id="PS50003"/>
    </source>
</evidence>
<organism evidence="3 4">
    <name type="scientific">Streblomastix strix</name>
    <dbReference type="NCBI Taxonomy" id="222440"/>
    <lineage>
        <taxon>Eukaryota</taxon>
        <taxon>Metamonada</taxon>
        <taxon>Preaxostyla</taxon>
        <taxon>Oxymonadida</taxon>
        <taxon>Streblomastigidae</taxon>
        <taxon>Streblomastix</taxon>
    </lineage>
</organism>
<name>A0A5J4WJ69_9EUKA</name>
<comment type="caution">
    <text evidence="3">The sequence shown here is derived from an EMBL/GenBank/DDBJ whole genome shotgun (WGS) entry which is preliminary data.</text>
</comment>
<evidence type="ECO:0000256" key="1">
    <source>
        <dbReference type="SAM" id="MobiDB-lite"/>
    </source>
</evidence>
<dbReference type="Gene3D" id="2.30.29.30">
    <property type="entry name" value="Pleckstrin-homology domain (PH domain)/Phosphotyrosine-binding domain (PTB)"/>
    <property type="match status" value="1"/>
</dbReference>
<dbReference type="SMART" id="SM00233">
    <property type="entry name" value="PH"/>
    <property type="match status" value="1"/>
</dbReference>
<dbReference type="SUPFAM" id="SSF50729">
    <property type="entry name" value="PH domain-like"/>
    <property type="match status" value="1"/>
</dbReference>
<dbReference type="AlphaFoldDB" id="A0A5J4WJ69"/>
<evidence type="ECO:0000313" key="3">
    <source>
        <dbReference type="EMBL" id="KAA6394335.1"/>
    </source>
</evidence>
<dbReference type="PROSITE" id="PS50003">
    <property type="entry name" value="PH_DOMAIN"/>
    <property type="match status" value="1"/>
</dbReference>
<proteinExistence type="predicted"/>
<protein>
    <recommendedName>
        <fullName evidence="2">PH domain-containing protein</fullName>
    </recommendedName>
</protein>
<dbReference type="InterPro" id="IPR001849">
    <property type="entry name" value="PH_domain"/>
</dbReference>
<evidence type="ECO:0000313" key="4">
    <source>
        <dbReference type="Proteomes" id="UP000324800"/>
    </source>
</evidence>
<dbReference type="OrthoDB" id="185175at2759"/>
<reference evidence="3 4" key="1">
    <citation type="submission" date="2019-03" db="EMBL/GenBank/DDBJ databases">
        <title>Single cell metagenomics reveals metabolic interactions within the superorganism composed of flagellate Streblomastix strix and complex community of Bacteroidetes bacteria on its surface.</title>
        <authorList>
            <person name="Treitli S.C."/>
            <person name="Kolisko M."/>
            <person name="Husnik F."/>
            <person name="Keeling P."/>
            <person name="Hampl V."/>
        </authorList>
    </citation>
    <scope>NUCLEOTIDE SEQUENCE [LARGE SCALE GENOMIC DNA]</scope>
    <source>
        <strain evidence="3">ST1C</strain>
    </source>
</reference>